<name>A0ABT9YYE2_9BACI</name>
<organism evidence="2 3">
    <name type="scientific">Metabacillus niabensis</name>
    <dbReference type="NCBI Taxonomy" id="324854"/>
    <lineage>
        <taxon>Bacteria</taxon>
        <taxon>Bacillati</taxon>
        <taxon>Bacillota</taxon>
        <taxon>Bacilli</taxon>
        <taxon>Bacillales</taxon>
        <taxon>Bacillaceae</taxon>
        <taxon>Metabacillus</taxon>
    </lineage>
</organism>
<proteinExistence type="predicted"/>
<dbReference type="InterPro" id="IPR000361">
    <property type="entry name" value="ATAP_core_dom"/>
</dbReference>
<protein>
    <submittedName>
        <fullName evidence="2">Uncharacterized protein YqkB</fullName>
    </submittedName>
</protein>
<evidence type="ECO:0000313" key="3">
    <source>
        <dbReference type="Proteomes" id="UP001232245"/>
    </source>
</evidence>
<keyword evidence="3" id="KW-1185">Reference proteome</keyword>
<dbReference type="SUPFAM" id="SSF89360">
    <property type="entry name" value="HesB-like domain"/>
    <property type="match status" value="1"/>
</dbReference>
<evidence type="ECO:0000313" key="2">
    <source>
        <dbReference type="EMBL" id="MDQ0225012.1"/>
    </source>
</evidence>
<accession>A0ABT9YYE2</accession>
<dbReference type="Proteomes" id="UP001232245">
    <property type="component" value="Unassembled WGS sequence"/>
</dbReference>
<sequence>MEVTFTKEAIAQIEPKFTENKNRMLKLKYDTEDCGCVMCGVTALWLVEKPEEDDIRIETNGMPVYVEKTKMVFLDDKLTISFNETANCYMLKSPSQILNARMSLLIK</sequence>
<dbReference type="Gene3D" id="2.60.300.12">
    <property type="entry name" value="HesB-like domain"/>
    <property type="match status" value="1"/>
</dbReference>
<dbReference type="RefSeq" id="WP_095302947.1">
    <property type="nucleotide sequence ID" value="NZ_CADEPK010000361.1"/>
</dbReference>
<reference evidence="2 3" key="1">
    <citation type="submission" date="2023-07" db="EMBL/GenBank/DDBJ databases">
        <title>Genomic Encyclopedia of Type Strains, Phase IV (KMG-IV): sequencing the most valuable type-strain genomes for metagenomic binning, comparative biology and taxonomic classification.</title>
        <authorList>
            <person name="Goeker M."/>
        </authorList>
    </citation>
    <scope>NUCLEOTIDE SEQUENCE [LARGE SCALE GENOMIC DNA]</scope>
    <source>
        <strain evidence="2 3">DSM 17723</strain>
    </source>
</reference>
<dbReference type="InterPro" id="IPR035903">
    <property type="entry name" value="HesB-like_dom_sf"/>
</dbReference>
<evidence type="ECO:0000259" key="1">
    <source>
        <dbReference type="Pfam" id="PF01521"/>
    </source>
</evidence>
<dbReference type="Pfam" id="PF01521">
    <property type="entry name" value="Fe-S_biosyn"/>
    <property type="match status" value="1"/>
</dbReference>
<gene>
    <name evidence="2" type="ORF">J2S02_001341</name>
</gene>
<feature type="domain" description="Core" evidence="1">
    <location>
        <begin position="1"/>
        <end position="104"/>
    </location>
</feature>
<dbReference type="EMBL" id="JAUSTZ010000002">
    <property type="protein sequence ID" value="MDQ0225012.1"/>
    <property type="molecule type" value="Genomic_DNA"/>
</dbReference>
<comment type="caution">
    <text evidence="2">The sequence shown here is derived from an EMBL/GenBank/DDBJ whole genome shotgun (WGS) entry which is preliminary data.</text>
</comment>